<proteinExistence type="predicted"/>
<evidence type="ECO:0000313" key="3">
    <source>
        <dbReference type="Proteomes" id="UP000516437"/>
    </source>
</evidence>
<accession>A0A6A1WLF4</accession>
<dbReference type="PANTHER" id="PTHR37725">
    <property type="match status" value="1"/>
</dbReference>
<dbReference type="EMBL" id="RXIC02000019">
    <property type="protein sequence ID" value="KAB1225336.1"/>
    <property type="molecule type" value="Genomic_DNA"/>
</dbReference>
<feature type="region of interest" description="Disordered" evidence="1">
    <location>
        <begin position="1"/>
        <end position="25"/>
    </location>
</feature>
<comment type="caution">
    <text evidence="2">The sequence shown here is derived from an EMBL/GenBank/DDBJ whole genome shotgun (WGS) entry which is preliminary data.</text>
</comment>
<protein>
    <submittedName>
        <fullName evidence="2">Uncharacterized protein</fullName>
    </submittedName>
</protein>
<sequence>MAEAHEMVRPEGYPSPGPIEVSTSTSASSNAQNWAFLGESNDISLLESGLLHRNLYEMAENCSGFEATPGKPVDLRLLSLLEYFRELFVRKREVFMKICPAGLHDEIAKLFEKFDAAKLQVKSDRMKVMQRSLSIGSPRPMSKGGDQEPLTLEYFKVRTVYTDDGGQKGGQVSKGS</sequence>
<keyword evidence="3" id="KW-1185">Reference proteome</keyword>
<reference evidence="2 3" key="1">
    <citation type="journal article" date="2019" name="Plant Biotechnol. J.">
        <title>The red bayberry genome and genetic basis of sex determination.</title>
        <authorList>
            <person name="Jia H.M."/>
            <person name="Jia H.J."/>
            <person name="Cai Q.L."/>
            <person name="Wang Y."/>
            <person name="Zhao H.B."/>
            <person name="Yang W.F."/>
            <person name="Wang G.Y."/>
            <person name="Li Y.H."/>
            <person name="Zhan D.L."/>
            <person name="Shen Y.T."/>
            <person name="Niu Q.F."/>
            <person name="Chang L."/>
            <person name="Qiu J."/>
            <person name="Zhao L."/>
            <person name="Xie H.B."/>
            <person name="Fu W.Y."/>
            <person name="Jin J."/>
            <person name="Li X.W."/>
            <person name="Jiao Y."/>
            <person name="Zhou C.C."/>
            <person name="Tu T."/>
            <person name="Chai C.Y."/>
            <person name="Gao J.L."/>
            <person name="Fan L.J."/>
            <person name="van de Weg E."/>
            <person name="Wang J.Y."/>
            <person name="Gao Z.S."/>
        </authorList>
    </citation>
    <scope>NUCLEOTIDE SEQUENCE [LARGE SCALE GENOMIC DNA]</scope>
    <source>
        <tissue evidence="2">Leaves</tissue>
    </source>
</reference>
<dbReference type="PANTHER" id="PTHR37725:SF1">
    <property type="match status" value="1"/>
</dbReference>
<dbReference type="OrthoDB" id="1623146at2759"/>
<dbReference type="Proteomes" id="UP000516437">
    <property type="component" value="Chromosome 1"/>
</dbReference>
<evidence type="ECO:0000256" key="1">
    <source>
        <dbReference type="SAM" id="MobiDB-lite"/>
    </source>
</evidence>
<evidence type="ECO:0000313" key="2">
    <source>
        <dbReference type="EMBL" id="KAB1225336.1"/>
    </source>
</evidence>
<name>A0A6A1WLF4_9ROSI</name>
<organism evidence="2 3">
    <name type="scientific">Morella rubra</name>
    <name type="common">Chinese bayberry</name>
    <dbReference type="NCBI Taxonomy" id="262757"/>
    <lineage>
        <taxon>Eukaryota</taxon>
        <taxon>Viridiplantae</taxon>
        <taxon>Streptophyta</taxon>
        <taxon>Embryophyta</taxon>
        <taxon>Tracheophyta</taxon>
        <taxon>Spermatophyta</taxon>
        <taxon>Magnoliopsida</taxon>
        <taxon>eudicotyledons</taxon>
        <taxon>Gunneridae</taxon>
        <taxon>Pentapetalae</taxon>
        <taxon>rosids</taxon>
        <taxon>fabids</taxon>
        <taxon>Fagales</taxon>
        <taxon>Myricaceae</taxon>
        <taxon>Morella</taxon>
    </lineage>
</organism>
<dbReference type="AlphaFoldDB" id="A0A6A1WLF4"/>
<gene>
    <name evidence="2" type="ORF">CJ030_MR1G015656</name>
</gene>